<dbReference type="Proteomes" id="UP000272003">
    <property type="component" value="Chromosome"/>
</dbReference>
<dbReference type="InterPro" id="IPR049731">
    <property type="entry name" value="LVIS_2131-like"/>
</dbReference>
<organism evidence="1 2">
    <name type="scientific">Apilactobacillus bombintestini</name>
    <dbReference type="NCBI Taxonomy" id="2419772"/>
    <lineage>
        <taxon>Bacteria</taxon>
        <taxon>Bacillati</taxon>
        <taxon>Bacillota</taxon>
        <taxon>Bacilli</taxon>
        <taxon>Lactobacillales</taxon>
        <taxon>Lactobacillaceae</taxon>
        <taxon>Apilactobacillus</taxon>
    </lineage>
</organism>
<name>A0A387ASB9_9LACO</name>
<dbReference type="AlphaFoldDB" id="A0A387ASB9"/>
<evidence type="ECO:0000313" key="2">
    <source>
        <dbReference type="Proteomes" id="UP000272003"/>
    </source>
</evidence>
<reference evidence="1 2" key="1">
    <citation type="submission" date="2018-09" db="EMBL/GenBank/DDBJ databases">
        <title>Genome sequencing of strain BHWM-4.</title>
        <authorList>
            <person name="Heo J."/>
            <person name="Kim S.-J."/>
            <person name="Kwon S.-W."/>
        </authorList>
    </citation>
    <scope>NUCLEOTIDE SEQUENCE [LARGE SCALE GENOMIC DNA]</scope>
    <source>
        <strain evidence="1 2">BHWM-4</strain>
    </source>
</reference>
<keyword evidence="2" id="KW-1185">Reference proteome</keyword>
<dbReference type="KEGG" id="abom:D7I45_01635"/>
<gene>
    <name evidence="1" type="ORF">D7I45_01635</name>
</gene>
<dbReference type="EMBL" id="CP032626">
    <property type="protein sequence ID" value="AYF92281.1"/>
    <property type="molecule type" value="Genomic_DNA"/>
</dbReference>
<dbReference type="NCBIfam" id="NF040508">
    <property type="entry name" value="LVIS_2131_fam"/>
    <property type="match status" value="1"/>
</dbReference>
<accession>A0A387ASB9</accession>
<sequence length="142" mass="16179">MFFQTFKTDVNTDNVNITRSYQPLILDTNGNNSYYVRIKSGSNPNLNQSYHYLVKGKRLSVSSNDASVLVGTSNAVNVQKSAVKWNQHLADELDSKYQRAWIVDAVATYKKSFWNGIGLHAGHQARRYTLIRVPDNSFIYNK</sequence>
<dbReference type="OrthoDB" id="2311501at2"/>
<protein>
    <submittedName>
        <fullName evidence="1">Uncharacterized protein</fullName>
    </submittedName>
</protein>
<evidence type="ECO:0000313" key="1">
    <source>
        <dbReference type="EMBL" id="AYF92281.1"/>
    </source>
</evidence>
<proteinExistence type="predicted"/>